<evidence type="ECO:0000256" key="7">
    <source>
        <dbReference type="ARBA" id="ARBA00022723"/>
    </source>
</evidence>
<feature type="domain" description="ERAP1-like C-terminal" evidence="16">
    <location>
        <begin position="991"/>
        <end position="1313"/>
    </location>
</feature>
<dbReference type="SUPFAM" id="SSF63737">
    <property type="entry name" value="Leukotriene A4 hydrolase N-terminal domain"/>
    <property type="match status" value="1"/>
</dbReference>
<evidence type="ECO:0000256" key="10">
    <source>
        <dbReference type="ARBA" id="ARBA00023049"/>
    </source>
</evidence>
<evidence type="ECO:0000256" key="13">
    <source>
        <dbReference type="ARBA" id="ARBA00023288"/>
    </source>
</evidence>
<dbReference type="GO" id="GO:0043171">
    <property type="term" value="P:peptide catabolic process"/>
    <property type="evidence" value="ECO:0007669"/>
    <property type="project" value="TreeGrafter"/>
</dbReference>
<feature type="domain" description="ERAP1-like C-terminal" evidence="16">
    <location>
        <begin position="88"/>
        <end position="390"/>
    </location>
</feature>
<evidence type="ECO:0000256" key="4">
    <source>
        <dbReference type="ARBA" id="ARBA00022475"/>
    </source>
</evidence>
<dbReference type="InParanoid" id="A0A482WM33"/>
<keyword evidence="5" id="KW-0336">GPI-anchor</keyword>
<keyword evidence="19" id="KW-1185">Reference proteome</keyword>
<dbReference type="Pfam" id="PF11838">
    <property type="entry name" value="ERAP1_C"/>
    <property type="match status" value="2"/>
</dbReference>
<dbReference type="GO" id="GO:0005615">
    <property type="term" value="C:extracellular space"/>
    <property type="evidence" value="ECO:0007669"/>
    <property type="project" value="TreeGrafter"/>
</dbReference>
<evidence type="ECO:0000256" key="8">
    <source>
        <dbReference type="ARBA" id="ARBA00022729"/>
    </source>
</evidence>
<dbReference type="Gene3D" id="1.25.50.20">
    <property type="match status" value="2"/>
</dbReference>
<dbReference type="Gene3D" id="1.10.390.10">
    <property type="entry name" value="Neutral Protease Domain 2"/>
    <property type="match status" value="1"/>
</dbReference>
<dbReference type="GO" id="GO:0008270">
    <property type="term" value="F:zinc ion binding"/>
    <property type="evidence" value="ECO:0007669"/>
    <property type="project" value="InterPro"/>
</dbReference>
<dbReference type="PANTHER" id="PTHR11533:SF294">
    <property type="entry name" value="THYROTROPIN-RELEASING HORMONE-DEGRADING ECTOENZYME"/>
    <property type="match status" value="1"/>
</dbReference>
<dbReference type="Gene3D" id="2.60.40.1910">
    <property type="match status" value="2"/>
</dbReference>
<sequence>MYFWTHEPGFPLLMVERDQDGSINLTQKRFLMTNASGEQPVKSAPRWWIPLSYTTSTELDFNDTRPREWFNVSNACHQVEINLDDDEWILFNIQLAGYYRVNYDPHTWNLLIDDMVNCEFPDIHPLNRAQLLDDAFTLASAGYLNYATALNLSRYLAHETDIIPWTTAFDVFKTLEAKLIGTPARPLFRHYIQMLVSNWYSSIKFKDDDQSDCATNQLTRMRTVALSCGFGHPGCVDRALKQVYLLMSEAETEIPTDLEDILLCTAVNAGPEEVWQFVRKQYMSTTSRKKRESYLEAMACSQDPNKIMQMLEDSLDVKSEFFKNNEGNTLIGALVRRKTNSETMLNFFYKNAQEISALYGPEDLQNYFMFATLHLNPIQIDELHSFMEGKMKQLNLTGINKVFSIEKYIATMKQAETNTWYASYYHDIYRWLREENETLETSTETDSTLETTRPTSPTTESSTRMTYSTKMSTFDYVTEDSESTTDHDQFSNFRLNNYIHPVHYDLQLDLFISDRYYKGTVDIEMMSKQEIPPSATHIELNSKGLDLDSYSVKLMKNDKPVKLGAIMEQYHLEKVTFLLNENLETDTSYLLHIEFQGDFAVDENVGLLLRSYTDEDNVTRINSKGEKIIWSIFQQTPPISPSSIGIFVSNMETVTGNGIKIWATNRNRAEQISKQSHFELFHTTMQSMSLIHLQIPLNLVFVPDLHVETFDSFGIVYIRSDELEQKMSIESVSGSIVADIMSNSESFIVEIAKQVAVQYFGHMVTPKWWSDIWLRESLSQYCGLLMACKLDNDKSYKDLIPPMLRNQVFDKSFGNSGMIAGNFNSSTQIIQSSSSSGTKKGLSLLFMLSDILGDSIFFQGVSSYLKKFFLGSATTQDLIEEWENQIKMNNITMPYNFTLGKILRPWLESDDEPILNIQRIQEQTHSNLIISQMLPPNIIHNTYWYVPVDYISAKDTNYTTNPIENWLGPHVENGMMTNGITIKNASGVNDWIILNPKGIGVYRVAYDPISWELLMHQLKQNLTEIPTAARSLLIYDTFSLASDGIGHYSNALKLADYLENETSFLPWFSAFEAFEALESRLHHNEALYESFRTYLSNLVQVLYWKLGFPSHNVDGKSDQEDFLNILLRSKTVEWACKYDIDDCVEKATFTVKQYLAGNLTKIQDEYMDAIVCGGLSEADSQTWNEAYNNLNHASKMRDSLILGLGCSKNPHLIQSYLDKTLNDNIMKSNDMIEAFSGIYRRHYNYQKALNFLGMNIGSIQHTYNNETFNKLLIGISKYATTIHHFEQINQISTTIDSNADLTLALSQTHKSVQELENWMTTNEKDLSEFFNKRNTNGEFSESRKNEENILLLGFLVLYSIASNLL</sequence>
<comment type="caution">
    <text evidence="18">The sequence shown here is derived from an EMBL/GenBank/DDBJ whole genome shotgun (WGS) entry which is preliminary data.</text>
</comment>
<comment type="similarity">
    <text evidence="3">Belongs to the peptidase M1 family.</text>
</comment>
<keyword evidence="10" id="KW-0482">Metalloprotease</keyword>
<keyword evidence="13" id="KW-0449">Lipoprotein</keyword>
<dbReference type="InterPro" id="IPR050344">
    <property type="entry name" value="Peptidase_M1_aminopeptidases"/>
</dbReference>
<keyword evidence="6" id="KW-0645">Protease</keyword>
<dbReference type="InterPro" id="IPR014782">
    <property type="entry name" value="Peptidase_M1_dom"/>
</dbReference>
<evidence type="ECO:0000256" key="1">
    <source>
        <dbReference type="ARBA" id="ARBA00001947"/>
    </source>
</evidence>
<evidence type="ECO:0000313" key="18">
    <source>
        <dbReference type="EMBL" id="RZF34615.1"/>
    </source>
</evidence>
<dbReference type="GO" id="GO:0005886">
    <property type="term" value="C:plasma membrane"/>
    <property type="evidence" value="ECO:0007669"/>
    <property type="project" value="UniProtKB-SubCell"/>
</dbReference>
<dbReference type="OrthoDB" id="6622017at2759"/>
<evidence type="ECO:0000259" key="15">
    <source>
        <dbReference type="Pfam" id="PF01433"/>
    </source>
</evidence>
<keyword evidence="11" id="KW-0472">Membrane</keyword>
<comment type="cofactor">
    <cofactor evidence="1">
        <name>Zn(2+)</name>
        <dbReference type="ChEBI" id="CHEBI:29105"/>
    </cofactor>
</comment>
<dbReference type="GO" id="GO:0005737">
    <property type="term" value="C:cytoplasm"/>
    <property type="evidence" value="ECO:0007669"/>
    <property type="project" value="TreeGrafter"/>
</dbReference>
<evidence type="ECO:0000256" key="5">
    <source>
        <dbReference type="ARBA" id="ARBA00022622"/>
    </source>
</evidence>
<gene>
    <name evidence="18" type="ORF">LSTR_LSTR008640</name>
</gene>
<evidence type="ECO:0000259" key="17">
    <source>
        <dbReference type="Pfam" id="PF17900"/>
    </source>
</evidence>
<dbReference type="Pfam" id="PF17900">
    <property type="entry name" value="Peptidase_M1_N"/>
    <property type="match status" value="1"/>
</dbReference>
<keyword evidence="9" id="KW-0378">Hydrolase</keyword>
<dbReference type="EMBL" id="QKKF02030869">
    <property type="protein sequence ID" value="RZF34615.1"/>
    <property type="molecule type" value="Genomic_DNA"/>
</dbReference>
<keyword evidence="7" id="KW-0479">Metal-binding</keyword>
<dbReference type="PANTHER" id="PTHR11533">
    <property type="entry name" value="PROTEASE M1 ZINC METALLOPROTEASE"/>
    <property type="match status" value="1"/>
</dbReference>
<keyword evidence="12" id="KW-0325">Glycoprotein</keyword>
<dbReference type="GO" id="GO:0006508">
    <property type="term" value="P:proteolysis"/>
    <property type="evidence" value="ECO:0007669"/>
    <property type="project" value="UniProtKB-KW"/>
</dbReference>
<evidence type="ECO:0000256" key="9">
    <source>
        <dbReference type="ARBA" id="ARBA00022801"/>
    </source>
</evidence>
<dbReference type="InterPro" id="IPR024571">
    <property type="entry name" value="ERAP1-like_C_dom"/>
</dbReference>
<evidence type="ECO:0008006" key="20">
    <source>
        <dbReference type="Google" id="ProtNLM"/>
    </source>
</evidence>
<dbReference type="FunFam" id="2.60.40.1910:FF:000008">
    <property type="entry name" value="Aminopeptidase"/>
    <property type="match status" value="1"/>
</dbReference>
<protein>
    <recommendedName>
        <fullName evidence="20">Aminopeptidase</fullName>
    </recommendedName>
</protein>
<keyword evidence="4" id="KW-1003">Cell membrane</keyword>
<dbReference type="InterPro" id="IPR027268">
    <property type="entry name" value="Peptidase_M4/M1_CTD_sf"/>
</dbReference>
<dbReference type="Pfam" id="PF01433">
    <property type="entry name" value="Peptidase_M1"/>
    <property type="match status" value="1"/>
</dbReference>
<keyword evidence="8" id="KW-0732">Signal</keyword>
<dbReference type="SMR" id="A0A482WM33"/>
<evidence type="ECO:0000256" key="6">
    <source>
        <dbReference type="ARBA" id="ARBA00022670"/>
    </source>
</evidence>
<dbReference type="Proteomes" id="UP000291343">
    <property type="component" value="Unassembled WGS sequence"/>
</dbReference>
<organism evidence="18 19">
    <name type="scientific">Laodelphax striatellus</name>
    <name type="common">Small brown planthopper</name>
    <name type="synonym">Delphax striatella</name>
    <dbReference type="NCBI Taxonomy" id="195883"/>
    <lineage>
        <taxon>Eukaryota</taxon>
        <taxon>Metazoa</taxon>
        <taxon>Ecdysozoa</taxon>
        <taxon>Arthropoda</taxon>
        <taxon>Hexapoda</taxon>
        <taxon>Insecta</taxon>
        <taxon>Pterygota</taxon>
        <taxon>Neoptera</taxon>
        <taxon>Paraneoptera</taxon>
        <taxon>Hemiptera</taxon>
        <taxon>Auchenorrhyncha</taxon>
        <taxon>Fulgoroidea</taxon>
        <taxon>Delphacidae</taxon>
        <taxon>Criomorphinae</taxon>
        <taxon>Laodelphax</taxon>
    </lineage>
</organism>
<evidence type="ECO:0000256" key="3">
    <source>
        <dbReference type="ARBA" id="ARBA00010136"/>
    </source>
</evidence>
<evidence type="ECO:0000256" key="11">
    <source>
        <dbReference type="ARBA" id="ARBA00023136"/>
    </source>
</evidence>
<dbReference type="InterPro" id="IPR045357">
    <property type="entry name" value="Aminopeptidase_N-like_N"/>
</dbReference>
<dbReference type="InterPro" id="IPR042097">
    <property type="entry name" value="Aminopeptidase_N-like_N_sf"/>
</dbReference>
<proteinExistence type="inferred from homology"/>
<evidence type="ECO:0000256" key="2">
    <source>
        <dbReference type="ARBA" id="ARBA00004609"/>
    </source>
</evidence>
<dbReference type="STRING" id="195883.A0A482WM33"/>
<reference evidence="18 19" key="1">
    <citation type="journal article" date="2017" name="Gigascience">
        <title>Genome sequence of the small brown planthopper, Laodelphax striatellus.</title>
        <authorList>
            <person name="Zhu J."/>
            <person name="Jiang F."/>
            <person name="Wang X."/>
            <person name="Yang P."/>
            <person name="Bao Y."/>
            <person name="Zhao W."/>
            <person name="Wang W."/>
            <person name="Lu H."/>
            <person name="Wang Q."/>
            <person name="Cui N."/>
            <person name="Li J."/>
            <person name="Chen X."/>
            <person name="Luo L."/>
            <person name="Yu J."/>
            <person name="Kang L."/>
            <person name="Cui F."/>
        </authorList>
    </citation>
    <scope>NUCLEOTIDE SEQUENCE [LARGE SCALE GENOMIC DNA]</scope>
    <source>
        <strain evidence="18">Lst14</strain>
    </source>
</reference>
<evidence type="ECO:0000259" key="16">
    <source>
        <dbReference type="Pfam" id="PF11838"/>
    </source>
</evidence>
<dbReference type="GO" id="GO:0070006">
    <property type="term" value="F:metalloaminopeptidase activity"/>
    <property type="evidence" value="ECO:0007669"/>
    <property type="project" value="TreeGrafter"/>
</dbReference>
<evidence type="ECO:0000256" key="14">
    <source>
        <dbReference type="SAM" id="MobiDB-lite"/>
    </source>
</evidence>
<dbReference type="SUPFAM" id="SSF55486">
    <property type="entry name" value="Metalloproteases ('zincins'), catalytic domain"/>
    <property type="match status" value="1"/>
</dbReference>
<dbReference type="GO" id="GO:0098552">
    <property type="term" value="C:side of membrane"/>
    <property type="evidence" value="ECO:0007669"/>
    <property type="project" value="UniProtKB-KW"/>
</dbReference>
<feature type="region of interest" description="Disordered" evidence="14">
    <location>
        <begin position="439"/>
        <end position="464"/>
    </location>
</feature>
<name>A0A482WM33_LAOST</name>
<dbReference type="Gene3D" id="2.60.40.1730">
    <property type="entry name" value="tricorn interacting facor f3 domain"/>
    <property type="match status" value="1"/>
</dbReference>
<accession>A0A482WM33</accession>
<comment type="subcellular location">
    <subcellularLocation>
        <location evidence="2">Cell membrane</location>
        <topology evidence="2">Lipid-anchor</topology>
        <topology evidence="2">GPI-anchor</topology>
    </subcellularLocation>
</comment>
<dbReference type="GO" id="GO:0042277">
    <property type="term" value="F:peptide binding"/>
    <property type="evidence" value="ECO:0007669"/>
    <property type="project" value="TreeGrafter"/>
</dbReference>
<feature type="domain" description="Aminopeptidase N-like N-terminal" evidence="17">
    <location>
        <begin position="500"/>
        <end position="617"/>
    </location>
</feature>
<evidence type="ECO:0000313" key="19">
    <source>
        <dbReference type="Proteomes" id="UP000291343"/>
    </source>
</evidence>
<feature type="domain" description="Peptidase M1 membrane alanine aminopeptidase" evidence="15">
    <location>
        <begin position="741"/>
        <end position="887"/>
    </location>
</feature>
<evidence type="ECO:0000256" key="12">
    <source>
        <dbReference type="ARBA" id="ARBA00023180"/>
    </source>
</evidence>